<keyword evidence="2" id="KW-0812">Transmembrane</keyword>
<feature type="compositionally biased region" description="Acidic residues" evidence="1">
    <location>
        <begin position="115"/>
        <end position="130"/>
    </location>
</feature>
<dbReference type="KEGG" id="aee:IM676_01030"/>
<name>A0A7S6U5I8_9CYAN</name>
<dbReference type="Proteomes" id="UP000593846">
    <property type="component" value="Chromosome"/>
</dbReference>
<accession>A0A7S6U5I8</accession>
<evidence type="ECO:0000256" key="1">
    <source>
        <dbReference type="SAM" id="MobiDB-lite"/>
    </source>
</evidence>
<feature type="transmembrane region" description="Helical" evidence="2">
    <location>
        <begin position="42"/>
        <end position="67"/>
    </location>
</feature>
<feature type="region of interest" description="Disordered" evidence="1">
    <location>
        <begin position="78"/>
        <end position="225"/>
    </location>
</feature>
<keyword evidence="2" id="KW-0472">Membrane</keyword>
<protein>
    <submittedName>
        <fullName evidence="3">LapA family protein</fullName>
    </submittedName>
</protein>
<dbReference type="EMBL" id="CP063311">
    <property type="protein sequence ID" value="QOV24511.1"/>
    <property type="molecule type" value="Genomic_DNA"/>
</dbReference>
<sequence>MRLILVVAVLGILTVLLVQNWSPVLPLVFLGTRTLSLPLAMWIFLSTAAGVFTSLVITILLKISIYFGEQQGEKRFTSRATFPRKGTFRGKPFSTPPSGPTNTTGTTESVRSDAFDDWETNDSGNDDWDFDSPPSEPPPPSFQSYERQQEPQSTSQSGSVYSYNYRQPKNTAVGKTESVYDADYRVIRPPLQQTTTNDDENQADDDDWKFFDDDDLDDKDDRPRQ</sequence>
<keyword evidence="4" id="KW-1185">Reference proteome</keyword>
<gene>
    <name evidence="3" type="ORF">IM676_01030</name>
</gene>
<dbReference type="AlphaFoldDB" id="A0A7S6U5I8"/>
<evidence type="ECO:0000256" key="2">
    <source>
        <dbReference type="SAM" id="Phobius"/>
    </source>
</evidence>
<reference evidence="4" key="1">
    <citation type="submission" date="2020-10" db="EMBL/GenBank/DDBJ databases">
        <title>Genome-based taxonomic classification of the species Anabaenopsis elenkinii.</title>
        <authorList>
            <person name="Delbaje E."/>
            <person name="Andreote A.P.D."/>
            <person name="Pellegrinetti T.A."/>
            <person name="Cruz R.B."/>
            <person name="Branco L.H.Z."/>
            <person name="Fiore M.F."/>
        </authorList>
    </citation>
    <scope>NUCLEOTIDE SEQUENCE [LARGE SCALE GENOMIC DNA]</scope>
    <source>
        <strain evidence="4">CCIBt3563</strain>
    </source>
</reference>
<evidence type="ECO:0000313" key="4">
    <source>
        <dbReference type="Proteomes" id="UP000593846"/>
    </source>
</evidence>
<evidence type="ECO:0000313" key="3">
    <source>
        <dbReference type="EMBL" id="QOV24511.1"/>
    </source>
</evidence>
<feature type="compositionally biased region" description="Polar residues" evidence="1">
    <location>
        <begin position="142"/>
        <end position="170"/>
    </location>
</feature>
<organism evidence="3 4">
    <name type="scientific">Anabaenopsis elenkinii CCIBt3563</name>
    <dbReference type="NCBI Taxonomy" id="2779889"/>
    <lineage>
        <taxon>Bacteria</taxon>
        <taxon>Bacillati</taxon>
        <taxon>Cyanobacteriota</taxon>
        <taxon>Cyanophyceae</taxon>
        <taxon>Nostocales</taxon>
        <taxon>Nodulariaceae</taxon>
        <taxon>Anabaenopsis</taxon>
    </lineage>
</organism>
<keyword evidence="2" id="KW-1133">Transmembrane helix</keyword>
<dbReference type="RefSeq" id="WP_200990026.1">
    <property type="nucleotide sequence ID" value="NZ_CP063311.1"/>
</dbReference>
<feature type="compositionally biased region" description="Acidic residues" evidence="1">
    <location>
        <begin position="197"/>
        <end position="218"/>
    </location>
</feature>
<proteinExistence type="predicted"/>